<proteinExistence type="predicted"/>
<keyword evidence="2" id="KW-1185">Reference proteome</keyword>
<organism evidence="1 2">
    <name type="scientific">Gemmata massiliana</name>
    <dbReference type="NCBI Taxonomy" id="1210884"/>
    <lineage>
        <taxon>Bacteria</taxon>
        <taxon>Pseudomonadati</taxon>
        <taxon>Planctomycetota</taxon>
        <taxon>Planctomycetia</taxon>
        <taxon>Gemmatales</taxon>
        <taxon>Gemmataceae</taxon>
        <taxon>Gemmata</taxon>
    </lineage>
</organism>
<gene>
    <name evidence="1" type="ORF">SOIL9_44670</name>
</gene>
<name>A0A6P2CXD3_9BACT</name>
<dbReference type="AlphaFoldDB" id="A0A6P2CXD3"/>
<sequence>MRKKITLMVITLAIVVPIISAITFPVVTQWWDAPPDLPREPDEVILFSVQFDESGEGPKAGDNREQLYKYSVLGRVAITDPERRREIVSAVQRDIRAGAPAQARCFYPRHIVRVVKDGTTIDTVICYECHNFKVHVNGGFHRGLTRAIGSESRPLLNQILADAGVPLAP</sequence>
<protein>
    <submittedName>
        <fullName evidence="1">Uncharacterized protein</fullName>
    </submittedName>
</protein>
<dbReference type="KEGG" id="gms:SOIL9_44670"/>
<reference evidence="1 2" key="1">
    <citation type="submission" date="2019-05" db="EMBL/GenBank/DDBJ databases">
        <authorList>
            <consortium name="Science for Life Laboratories"/>
        </authorList>
    </citation>
    <scope>NUCLEOTIDE SEQUENCE [LARGE SCALE GENOMIC DNA]</scope>
    <source>
        <strain evidence="1">Soil9</strain>
    </source>
</reference>
<evidence type="ECO:0000313" key="1">
    <source>
        <dbReference type="EMBL" id="VTR93247.1"/>
    </source>
</evidence>
<accession>A0A6P2CXD3</accession>
<evidence type="ECO:0000313" key="2">
    <source>
        <dbReference type="Proteomes" id="UP000464178"/>
    </source>
</evidence>
<dbReference type="RefSeq" id="WP_162668010.1">
    <property type="nucleotide sequence ID" value="NZ_LR593886.1"/>
</dbReference>
<dbReference type="EMBL" id="LR593886">
    <property type="protein sequence ID" value="VTR93247.1"/>
    <property type="molecule type" value="Genomic_DNA"/>
</dbReference>
<dbReference type="Proteomes" id="UP000464178">
    <property type="component" value="Chromosome"/>
</dbReference>